<reference evidence="1 2" key="1">
    <citation type="submission" date="2020-03" db="EMBL/GenBank/DDBJ databases">
        <title>Draft genome sequence of environmentally isolated violet-colored cultures.</title>
        <authorList>
            <person name="Wilson H.S."/>
        </authorList>
    </citation>
    <scope>NUCLEOTIDE SEQUENCE [LARGE SCALE GENOMIC DNA]</scope>
    <source>
        <strain evidence="1 2">HSC-16F04</strain>
    </source>
</reference>
<sequence>MLGICLICRHFLNLVEEAIYCLVLPISFLQAGRRNGLPLPGFIRFGFEKRLGIAGMNKGEPHLGCGKSKGWQAGCGD</sequence>
<proteinExistence type="predicted"/>
<gene>
    <name evidence="1" type="ORF">HA050_06510</name>
</gene>
<dbReference type="Proteomes" id="UP000712570">
    <property type="component" value="Unassembled WGS sequence"/>
</dbReference>
<evidence type="ECO:0000313" key="1">
    <source>
        <dbReference type="EMBL" id="NHQ85770.1"/>
    </source>
</evidence>
<name>A0ABX0KTT6_9NEIS</name>
<dbReference type="RefSeq" id="WP_166823655.1">
    <property type="nucleotide sequence ID" value="NZ_JAAOLX010000003.1"/>
</dbReference>
<dbReference type="EMBL" id="JAAOLX010000003">
    <property type="protein sequence ID" value="NHQ85770.1"/>
    <property type="molecule type" value="Genomic_DNA"/>
</dbReference>
<evidence type="ECO:0000313" key="2">
    <source>
        <dbReference type="Proteomes" id="UP000712570"/>
    </source>
</evidence>
<accession>A0ABX0KTT6</accession>
<organism evidence="1 2">
    <name type="scientific">Iodobacter violaceini</name>
    <dbReference type="NCBI Taxonomy" id="3044271"/>
    <lineage>
        <taxon>Bacteria</taxon>
        <taxon>Pseudomonadati</taxon>
        <taxon>Pseudomonadota</taxon>
        <taxon>Betaproteobacteria</taxon>
        <taxon>Neisseriales</taxon>
        <taxon>Chitinibacteraceae</taxon>
        <taxon>Iodobacter</taxon>
    </lineage>
</organism>
<comment type="caution">
    <text evidence="1">The sequence shown here is derived from an EMBL/GenBank/DDBJ whole genome shotgun (WGS) entry which is preliminary data.</text>
</comment>
<keyword evidence="2" id="KW-1185">Reference proteome</keyword>
<protein>
    <submittedName>
        <fullName evidence="1">Uncharacterized protein</fullName>
    </submittedName>
</protein>